<comment type="catalytic activity">
    <reaction evidence="1">
        <text>(8S)-3',8-cyclo-7,8-dihydroguanosine 5'-triphosphate = cyclic pyranopterin phosphate + diphosphate</text>
        <dbReference type="Rhea" id="RHEA:49580"/>
        <dbReference type="ChEBI" id="CHEBI:33019"/>
        <dbReference type="ChEBI" id="CHEBI:59648"/>
        <dbReference type="ChEBI" id="CHEBI:131766"/>
        <dbReference type="EC" id="4.6.1.17"/>
    </reaction>
</comment>
<accession>A0AAV7JJY5</accession>
<dbReference type="PANTHER" id="PTHR22960:SF0">
    <property type="entry name" value="MOLYBDENUM COFACTOR BIOSYNTHESIS PROTEIN 1"/>
    <property type="match status" value="1"/>
</dbReference>
<dbReference type="InterPro" id="IPR050105">
    <property type="entry name" value="MoCo_biosynth_MoaA/MoaC"/>
</dbReference>
<dbReference type="EMBL" id="JAKMXF010000321">
    <property type="protein sequence ID" value="KAI6649246.1"/>
    <property type="molecule type" value="Genomic_DNA"/>
</dbReference>
<evidence type="ECO:0000256" key="3">
    <source>
        <dbReference type="ARBA" id="ARBA00012575"/>
    </source>
</evidence>
<dbReference type="Pfam" id="PF01967">
    <property type="entry name" value="MoaC"/>
    <property type="match status" value="1"/>
</dbReference>
<keyword evidence="4" id="KW-0501">Molybdenum cofactor biosynthesis</keyword>
<evidence type="ECO:0000256" key="1">
    <source>
        <dbReference type="ARBA" id="ARBA00001637"/>
    </source>
</evidence>
<dbReference type="CDD" id="cd01420">
    <property type="entry name" value="MoaC_PE"/>
    <property type="match status" value="1"/>
</dbReference>
<dbReference type="Proteomes" id="UP001165289">
    <property type="component" value="Unassembled WGS sequence"/>
</dbReference>
<name>A0AAV7JJY5_9METZ</name>
<dbReference type="GO" id="GO:0061798">
    <property type="term" value="F:GTP 3',8'-cyclase activity"/>
    <property type="evidence" value="ECO:0007669"/>
    <property type="project" value="TreeGrafter"/>
</dbReference>
<dbReference type="InterPro" id="IPR047594">
    <property type="entry name" value="MoaC_bact/euk"/>
</dbReference>
<evidence type="ECO:0000256" key="5">
    <source>
        <dbReference type="ARBA" id="ARBA00023239"/>
    </source>
</evidence>
<organism evidence="7 8">
    <name type="scientific">Oopsacas minuta</name>
    <dbReference type="NCBI Taxonomy" id="111878"/>
    <lineage>
        <taxon>Eukaryota</taxon>
        <taxon>Metazoa</taxon>
        <taxon>Porifera</taxon>
        <taxon>Hexactinellida</taxon>
        <taxon>Hexasterophora</taxon>
        <taxon>Lyssacinosida</taxon>
        <taxon>Leucopsacidae</taxon>
        <taxon>Oopsacas</taxon>
    </lineage>
</organism>
<dbReference type="NCBIfam" id="NF006870">
    <property type="entry name" value="PRK09364.1"/>
    <property type="match status" value="1"/>
</dbReference>
<evidence type="ECO:0000313" key="7">
    <source>
        <dbReference type="EMBL" id="KAI6649246.1"/>
    </source>
</evidence>
<keyword evidence="8" id="KW-1185">Reference proteome</keyword>
<keyword evidence="5" id="KW-0456">Lyase</keyword>
<sequence length="197" mass="21893">MEMLLRLSKFRFIFPKIQILPTSNSLFSPRSYSYDELSHLNKKGEINMVDVGAKRVSKRYTKAVATINFGDSVFKSLTNNFNFTKKGNIFEVAKLSGIMAAKRTSELIPLCHSVPLDHVSIEVTPLPDSFSLRLTCEVTCESKTGCEMEALLGVNVACLAVYDMCKSLSHNICIERVQLVEKSGGKSGHFINNFGNS</sequence>
<dbReference type="AlphaFoldDB" id="A0AAV7JJY5"/>
<dbReference type="InterPro" id="IPR023045">
    <property type="entry name" value="MoaC"/>
</dbReference>
<dbReference type="SUPFAM" id="SSF55040">
    <property type="entry name" value="Molybdenum cofactor biosynthesis protein C, MoaC"/>
    <property type="match status" value="1"/>
</dbReference>
<gene>
    <name evidence="7" type="ORF">LOD99_11613</name>
</gene>
<dbReference type="PANTHER" id="PTHR22960">
    <property type="entry name" value="MOLYBDOPTERIN COFACTOR SYNTHESIS PROTEIN A"/>
    <property type="match status" value="1"/>
</dbReference>
<dbReference type="InterPro" id="IPR036522">
    <property type="entry name" value="MoaC_sf"/>
</dbReference>
<dbReference type="Gene3D" id="3.30.70.640">
    <property type="entry name" value="Molybdopterin cofactor biosynthesis C (MoaC) domain"/>
    <property type="match status" value="1"/>
</dbReference>
<feature type="domain" description="Molybdopterin cofactor biosynthesis C (MoaC)" evidence="6">
    <location>
        <begin position="48"/>
        <end position="185"/>
    </location>
</feature>
<dbReference type="EC" id="4.6.1.17" evidence="3"/>
<evidence type="ECO:0000259" key="6">
    <source>
        <dbReference type="Pfam" id="PF01967"/>
    </source>
</evidence>
<evidence type="ECO:0000256" key="2">
    <source>
        <dbReference type="ARBA" id="ARBA00005046"/>
    </source>
</evidence>
<proteinExistence type="predicted"/>
<comment type="pathway">
    <text evidence="2">Cofactor biosynthesis; molybdopterin biosynthesis.</text>
</comment>
<evidence type="ECO:0000256" key="4">
    <source>
        <dbReference type="ARBA" id="ARBA00023150"/>
    </source>
</evidence>
<dbReference type="GO" id="GO:0006777">
    <property type="term" value="P:Mo-molybdopterin cofactor biosynthetic process"/>
    <property type="evidence" value="ECO:0007669"/>
    <property type="project" value="UniProtKB-KW"/>
</dbReference>
<reference evidence="7 8" key="1">
    <citation type="journal article" date="2023" name="BMC Biol.">
        <title>The compact genome of the sponge Oopsacas minuta (Hexactinellida) is lacking key metazoan core genes.</title>
        <authorList>
            <person name="Santini S."/>
            <person name="Schenkelaars Q."/>
            <person name="Jourda C."/>
            <person name="Duchesne M."/>
            <person name="Belahbib H."/>
            <person name="Rocher C."/>
            <person name="Selva M."/>
            <person name="Riesgo A."/>
            <person name="Vervoort M."/>
            <person name="Leys S.P."/>
            <person name="Kodjabachian L."/>
            <person name="Le Bivic A."/>
            <person name="Borchiellini C."/>
            <person name="Claverie J.M."/>
            <person name="Renard E."/>
        </authorList>
    </citation>
    <scope>NUCLEOTIDE SEQUENCE [LARGE SCALE GENOMIC DNA]</scope>
    <source>
        <strain evidence="7">SPO-2</strain>
    </source>
</reference>
<dbReference type="InterPro" id="IPR002820">
    <property type="entry name" value="Mopterin_CF_biosynth-C_dom"/>
</dbReference>
<evidence type="ECO:0000313" key="8">
    <source>
        <dbReference type="Proteomes" id="UP001165289"/>
    </source>
</evidence>
<dbReference type="NCBIfam" id="TIGR00581">
    <property type="entry name" value="moaC"/>
    <property type="match status" value="1"/>
</dbReference>
<protein>
    <recommendedName>
        <fullName evidence="3">cyclic pyranopterin monophosphate synthase</fullName>
        <ecNumber evidence="3">4.6.1.17</ecNumber>
    </recommendedName>
</protein>
<comment type="caution">
    <text evidence="7">The sequence shown here is derived from an EMBL/GenBank/DDBJ whole genome shotgun (WGS) entry which is preliminary data.</text>
</comment>
<dbReference type="GO" id="GO:0061799">
    <property type="term" value="F:cyclic pyranopterin monophosphate synthase activity"/>
    <property type="evidence" value="ECO:0007669"/>
    <property type="project" value="UniProtKB-EC"/>
</dbReference>